<keyword evidence="9" id="KW-1185">Reference proteome</keyword>
<evidence type="ECO:0000256" key="3">
    <source>
        <dbReference type="ARBA" id="ARBA00022989"/>
    </source>
</evidence>
<dbReference type="Gene3D" id="1.20.120.350">
    <property type="entry name" value="Voltage-gated potassium channels. Chain C"/>
    <property type="match status" value="2"/>
</dbReference>
<reference evidence="8 9" key="1">
    <citation type="submission" date="2024-04" db="EMBL/GenBank/DDBJ databases">
        <authorList>
            <person name="Waldvogel A.-M."/>
            <person name="Schoenle A."/>
        </authorList>
    </citation>
    <scope>NUCLEOTIDE SEQUENCE [LARGE SCALE GENOMIC DNA]</scope>
</reference>
<feature type="domain" description="Ion transport" evidence="7">
    <location>
        <begin position="519"/>
        <end position="645"/>
    </location>
</feature>
<sequence>MKTPFLEHWSQRKHRDEVLERRKQLQLTPAQLSSLSGDSDVRAALQKSHVASLLPPAGTKVFRRFTAGSLEKINLNKDLKKKHDEKDCCLKPTPELQSETALPFFLGAPPPELQNVPLEDLDPFYQSQKTFVVVSGDVLTRFNAGSSFFNFSPLSLFRRLAIKILNHKLFTFLLLVALLANMFFNVPDEAWKLIVEITLLSIYTTEAVLKILSRGFCFGPFTYLRDSWNRLDLFIILSGFLFLGVPELWLLKFLRYVKILGLFSGTRRHVKLFGRVLLRLWDVFFLALLILTVFSIIGMGLFQGSLRNKCVINWSNSSLQLNTVDFENATEDFDFRNYINNQENHYIHQQEPMICGNSSMASTCPEGFICIQTSENPDYGFTNFDTFEFAFLSTLRLMMRDFWEKLAEQVLYGAGTPMMIYFVVAMFICSFSLTGFIIAAFVITFIEQTNKEVQQAKQDQRDYNEILAALKDKDEDELPEKKDPKKQMCSSCLRRVCSCDCCDCWVVLKKGLQFVVLDPFFDLAIILLLILNVLFMSMEHFPLTHEFEYTLMKAELVFTILFLLEVVLKILAVGPYAYFKVGWHIFDTLLVIVTFLNYGFADVEGEFALAGFHTFRLFRLARWWPGFMTWVRLTWAGLRSVWMLIGLFAPSLAHE</sequence>
<dbReference type="GO" id="GO:0055078">
    <property type="term" value="P:sodium ion homeostasis"/>
    <property type="evidence" value="ECO:0007669"/>
    <property type="project" value="TreeGrafter"/>
</dbReference>
<feature type="transmembrane region" description="Helical" evidence="6">
    <location>
        <begin position="165"/>
        <end position="184"/>
    </location>
</feature>
<keyword evidence="2 6" id="KW-0812">Transmembrane</keyword>
<feature type="transmembrane region" description="Helical" evidence="6">
    <location>
        <begin position="233"/>
        <end position="251"/>
    </location>
</feature>
<evidence type="ECO:0000313" key="8">
    <source>
        <dbReference type="EMBL" id="CAL1594178.1"/>
    </source>
</evidence>
<proteinExistence type="predicted"/>
<dbReference type="EMBL" id="OZ035842">
    <property type="protein sequence ID" value="CAL1594178.1"/>
    <property type="molecule type" value="Genomic_DNA"/>
</dbReference>
<dbReference type="GO" id="GO:0005886">
    <property type="term" value="C:plasma membrane"/>
    <property type="evidence" value="ECO:0007669"/>
    <property type="project" value="InterPro"/>
</dbReference>
<evidence type="ECO:0000256" key="5">
    <source>
        <dbReference type="SAM" id="Coils"/>
    </source>
</evidence>
<dbReference type="SUPFAM" id="SSF81324">
    <property type="entry name" value="Voltage-gated potassium channels"/>
    <property type="match status" value="2"/>
</dbReference>
<evidence type="ECO:0000256" key="2">
    <source>
        <dbReference type="ARBA" id="ARBA00022692"/>
    </source>
</evidence>
<accession>A0AAV2KVT1</accession>
<protein>
    <recommendedName>
        <fullName evidence="7">Ion transport domain-containing protein</fullName>
    </recommendedName>
</protein>
<keyword evidence="3 6" id="KW-1133">Transmembrane helix</keyword>
<dbReference type="Gene3D" id="1.10.287.70">
    <property type="match status" value="1"/>
</dbReference>
<feature type="domain" description="Ion transport" evidence="7">
    <location>
        <begin position="170"/>
        <end position="451"/>
    </location>
</feature>
<evidence type="ECO:0000256" key="1">
    <source>
        <dbReference type="ARBA" id="ARBA00004141"/>
    </source>
</evidence>
<evidence type="ECO:0000313" key="9">
    <source>
        <dbReference type="Proteomes" id="UP001497482"/>
    </source>
</evidence>
<feature type="transmembrane region" description="Helical" evidence="6">
    <location>
        <begin position="590"/>
        <end position="612"/>
    </location>
</feature>
<gene>
    <name evidence="8" type="ORF">KC01_LOCUS23166</name>
</gene>
<feature type="coiled-coil region" evidence="5">
    <location>
        <begin position="446"/>
        <end position="473"/>
    </location>
</feature>
<feature type="transmembrane region" description="Helical" evidence="6">
    <location>
        <begin position="419"/>
        <end position="446"/>
    </location>
</feature>
<name>A0AAV2KVT1_KNICA</name>
<dbReference type="InterPro" id="IPR043203">
    <property type="entry name" value="VGCC_Ca_Na"/>
</dbReference>
<keyword evidence="5" id="KW-0175">Coiled coil</keyword>
<dbReference type="Pfam" id="PF00520">
    <property type="entry name" value="Ion_trans"/>
    <property type="match status" value="2"/>
</dbReference>
<dbReference type="PANTHER" id="PTHR10037">
    <property type="entry name" value="VOLTAGE-GATED CATION CHANNEL CALCIUM AND SODIUM"/>
    <property type="match status" value="1"/>
</dbReference>
<feature type="transmembrane region" description="Helical" evidence="6">
    <location>
        <begin position="633"/>
        <end position="653"/>
    </location>
</feature>
<dbReference type="InterPro" id="IPR027359">
    <property type="entry name" value="Volt_channel_dom_sf"/>
</dbReference>
<keyword evidence="4 6" id="KW-0472">Membrane</keyword>
<dbReference type="AlphaFoldDB" id="A0AAV2KVT1"/>
<dbReference type="GO" id="GO:0005272">
    <property type="term" value="F:sodium channel activity"/>
    <property type="evidence" value="ECO:0007669"/>
    <property type="project" value="TreeGrafter"/>
</dbReference>
<evidence type="ECO:0000259" key="7">
    <source>
        <dbReference type="Pfam" id="PF00520"/>
    </source>
</evidence>
<organism evidence="8 9">
    <name type="scientific">Knipowitschia caucasica</name>
    <name type="common">Caucasian dwarf goby</name>
    <name type="synonym">Pomatoschistus caucasicus</name>
    <dbReference type="NCBI Taxonomy" id="637954"/>
    <lineage>
        <taxon>Eukaryota</taxon>
        <taxon>Metazoa</taxon>
        <taxon>Chordata</taxon>
        <taxon>Craniata</taxon>
        <taxon>Vertebrata</taxon>
        <taxon>Euteleostomi</taxon>
        <taxon>Actinopterygii</taxon>
        <taxon>Neopterygii</taxon>
        <taxon>Teleostei</taxon>
        <taxon>Neoteleostei</taxon>
        <taxon>Acanthomorphata</taxon>
        <taxon>Gobiaria</taxon>
        <taxon>Gobiiformes</taxon>
        <taxon>Gobioidei</taxon>
        <taxon>Gobiidae</taxon>
        <taxon>Gobiinae</taxon>
        <taxon>Knipowitschia</taxon>
    </lineage>
</organism>
<dbReference type="Proteomes" id="UP001497482">
    <property type="component" value="Chromosome 20"/>
</dbReference>
<evidence type="ECO:0000256" key="6">
    <source>
        <dbReference type="SAM" id="Phobius"/>
    </source>
</evidence>
<dbReference type="PANTHER" id="PTHR10037:SF14">
    <property type="entry name" value="SODIUM CHANNEL PROTEIN"/>
    <property type="match status" value="1"/>
</dbReference>
<feature type="transmembrane region" description="Helical" evidence="6">
    <location>
        <begin position="514"/>
        <end position="535"/>
    </location>
</feature>
<dbReference type="InterPro" id="IPR005821">
    <property type="entry name" value="Ion_trans_dom"/>
</dbReference>
<feature type="transmembrane region" description="Helical" evidence="6">
    <location>
        <begin position="190"/>
        <end position="212"/>
    </location>
</feature>
<evidence type="ECO:0000256" key="4">
    <source>
        <dbReference type="ARBA" id="ARBA00023136"/>
    </source>
</evidence>
<feature type="transmembrane region" description="Helical" evidence="6">
    <location>
        <begin position="556"/>
        <end position="578"/>
    </location>
</feature>
<feature type="transmembrane region" description="Helical" evidence="6">
    <location>
        <begin position="283"/>
        <end position="302"/>
    </location>
</feature>
<comment type="subcellular location">
    <subcellularLocation>
        <location evidence="1">Membrane</location>
        <topology evidence="1">Multi-pass membrane protein</topology>
    </subcellularLocation>
</comment>